<evidence type="ECO:0000256" key="1">
    <source>
        <dbReference type="SAM" id="MobiDB-lite"/>
    </source>
</evidence>
<proteinExistence type="predicted"/>
<dbReference type="GO" id="GO:0030889">
    <property type="term" value="P:negative regulation of B cell proliferation"/>
    <property type="evidence" value="ECO:0007669"/>
    <property type="project" value="TreeGrafter"/>
</dbReference>
<dbReference type="RefSeq" id="XP_008289305.1">
    <property type="nucleotide sequence ID" value="XM_008291083.1"/>
</dbReference>
<dbReference type="GO" id="GO:0001782">
    <property type="term" value="P:B cell homeostasis"/>
    <property type="evidence" value="ECO:0007669"/>
    <property type="project" value="TreeGrafter"/>
</dbReference>
<feature type="transmembrane region" description="Helical" evidence="2">
    <location>
        <begin position="110"/>
        <end position="135"/>
    </location>
</feature>
<sequence length="236" mass="25630">MGGSCHDGHHYDPLLRKCVECLKFCRQSYVPSKCASYCEAAHCKAVPGHYFDRLLKKCIKCTDICGRHTAECSQHCQTPSPPMTTKKSLVEVTSQVSISRRPTWLEDSNILIYSLLAVSMVLLLASLSLALAAFLKGSKAKSSKPSPSNSTNRKRKCGVQQRQEVGFLGCPTGMNSTGFPDLKALGQGNNRQQRAPFLVNQPAVLQRAQNQNGGPLWPEGSLHTSGQKVQEGAAVG</sequence>
<feature type="domain" description="TACI cysteine-rich" evidence="3">
    <location>
        <begin position="5"/>
        <end position="40"/>
    </location>
</feature>
<reference evidence="5" key="1">
    <citation type="submission" date="2025-08" db="UniProtKB">
        <authorList>
            <consortium name="RefSeq"/>
        </authorList>
    </citation>
    <scope>IDENTIFICATION</scope>
</reference>
<evidence type="ECO:0000313" key="4">
    <source>
        <dbReference type="Proteomes" id="UP000694891"/>
    </source>
</evidence>
<accession>A0A9Y4N9S0</accession>
<dbReference type="Gene3D" id="4.10.1290.10">
    <property type="entry name" value="Tumor necrosis factor receptor superfamily"/>
    <property type="match status" value="2"/>
</dbReference>
<evidence type="ECO:0000259" key="3">
    <source>
        <dbReference type="Pfam" id="PF09305"/>
    </source>
</evidence>
<keyword evidence="2" id="KW-0472">Membrane</keyword>
<dbReference type="Proteomes" id="UP000694891">
    <property type="component" value="Unplaced"/>
</dbReference>
<dbReference type="SUPFAM" id="SSF57586">
    <property type="entry name" value="TNF receptor-like"/>
    <property type="match status" value="2"/>
</dbReference>
<gene>
    <name evidence="5" type="primary">tnfrsf13b</name>
</gene>
<dbReference type="GO" id="GO:0002244">
    <property type="term" value="P:hematopoietic progenitor cell differentiation"/>
    <property type="evidence" value="ECO:0007669"/>
    <property type="project" value="TreeGrafter"/>
</dbReference>
<evidence type="ECO:0000256" key="2">
    <source>
        <dbReference type="SAM" id="Phobius"/>
    </source>
</evidence>
<dbReference type="AlphaFoldDB" id="A0A9Y4N9S0"/>
<dbReference type="PANTHER" id="PTHR15511:SF2">
    <property type="entry name" value="TUMOR NECROSIS FACTOR RECEPTOR SUPERFAMILY MEMBER 13B"/>
    <property type="match status" value="1"/>
</dbReference>
<keyword evidence="2" id="KW-1133">Transmembrane helix</keyword>
<dbReference type="InterPro" id="IPR022317">
    <property type="entry name" value="TNFR_13B"/>
</dbReference>
<keyword evidence="2" id="KW-0812">Transmembrane</keyword>
<feature type="region of interest" description="Disordered" evidence="1">
    <location>
        <begin position="210"/>
        <end position="236"/>
    </location>
</feature>
<dbReference type="PANTHER" id="PTHR15511">
    <property type="entry name" value="TUMOR NECROSIS FACTOR RECEPTOR SUPERFAMILY MEMBER 13B"/>
    <property type="match status" value="1"/>
</dbReference>
<dbReference type="GO" id="GO:0005886">
    <property type="term" value="C:plasma membrane"/>
    <property type="evidence" value="ECO:0007669"/>
    <property type="project" value="InterPro"/>
</dbReference>
<dbReference type="CTD" id="23495"/>
<dbReference type="Pfam" id="PF09305">
    <property type="entry name" value="TACI-CRD2"/>
    <property type="match status" value="2"/>
</dbReference>
<evidence type="ECO:0000313" key="5">
    <source>
        <dbReference type="RefSeq" id="XP_008289305.1"/>
    </source>
</evidence>
<name>A0A9Y4N9S0_9TELE</name>
<protein>
    <submittedName>
        <fullName evidence="5">Uncharacterized protein tnfrsf13b</fullName>
    </submittedName>
</protein>
<keyword evidence="4" id="KW-1185">Reference proteome</keyword>
<organism evidence="4 5">
    <name type="scientific">Stegastes partitus</name>
    <name type="common">bicolor damselfish</name>
    <dbReference type="NCBI Taxonomy" id="144197"/>
    <lineage>
        <taxon>Eukaryota</taxon>
        <taxon>Metazoa</taxon>
        <taxon>Chordata</taxon>
        <taxon>Craniata</taxon>
        <taxon>Vertebrata</taxon>
        <taxon>Euteleostomi</taxon>
        <taxon>Actinopterygii</taxon>
        <taxon>Neopterygii</taxon>
        <taxon>Teleostei</taxon>
        <taxon>Neoteleostei</taxon>
        <taxon>Acanthomorphata</taxon>
        <taxon>Ovalentaria</taxon>
        <taxon>Pomacentridae</taxon>
        <taxon>Stegastes</taxon>
    </lineage>
</organism>
<feature type="region of interest" description="Disordered" evidence="1">
    <location>
        <begin position="139"/>
        <end position="159"/>
    </location>
</feature>
<feature type="domain" description="TACI cysteine-rich" evidence="3">
    <location>
        <begin position="42"/>
        <end position="78"/>
    </location>
</feature>
<dbReference type="InterPro" id="IPR015384">
    <property type="entry name" value="TACI_Cys-rich-dom"/>
</dbReference>